<proteinExistence type="predicted"/>
<protein>
    <submittedName>
        <fullName evidence="1">Uncharacterized protein</fullName>
    </submittedName>
</protein>
<reference evidence="1" key="1">
    <citation type="submission" date="2020-04" db="EMBL/GenBank/DDBJ databases">
        <authorList>
            <person name="Chiriac C."/>
            <person name="Salcher M."/>
            <person name="Ghai R."/>
            <person name="Kavagutti S V."/>
        </authorList>
    </citation>
    <scope>NUCLEOTIDE SEQUENCE</scope>
</reference>
<evidence type="ECO:0000313" key="1">
    <source>
        <dbReference type="EMBL" id="CAB4143891.1"/>
    </source>
</evidence>
<sequence>MRTSDFSKILFDSLQYSGNDRHNITSETFAQFRDFASARMREAWESSQWTDICRLTAFTTTIDVNGVAYFTPVEEADEILGVYSRNPQETTKAVQIAYQIYDTGSARRVVISAQQADGYYLYRKDCPSLEGELYSPTVVYFQGAQVYFDSGSGTGSYTPVLGKPHAGNFYVCTVASTTAGQNPNSHPASWTKIEIPYVFGAFMAWSSAANWFVSEGQMQEAAVIEGKAKEMLEQEYDKQLRQQAQSGRINMTNTY</sequence>
<organism evidence="1">
    <name type="scientific">uncultured Caudovirales phage</name>
    <dbReference type="NCBI Taxonomy" id="2100421"/>
    <lineage>
        <taxon>Viruses</taxon>
        <taxon>Duplodnaviria</taxon>
        <taxon>Heunggongvirae</taxon>
        <taxon>Uroviricota</taxon>
        <taxon>Caudoviricetes</taxon>
        <taxon>Peduoviridae</taxon>
        <taxon>Maltschvirus</taxon>
        <taxon>Maltschvirus maltsch</taxon>
    </lineage>
</organism>
<name>A0A6J5MCH2_9CAUD</name>
<gene>
    <name evidence="1" type="ORF">UFOVP460_6</name>
</gene>
<accession>A0A6J5MCH2</accession>
<dbReference type="EMBL" id="LR796434">
    <property type="protein sequence ID" value="CAB4143891.1"/>
    <property type="molecule type" value="Genomic_DNA"/>
</dbReference>